<name>A0AA86JLP5_9CLOT</name>
<evidence type="ECO:0000313" key="2">
    <source>
        <dbReference type="Proteomes" id="UP000789738"/>
    </source>
</evidence>
<dbReference type="Proteomes" id="UP000789738">
    <property type="component" value="Unassembled WGS sequence"/>
</dbReference>
<organism evidence="1 2">
    <name type="scientific">Clostridium neonatale</name>
    <dbReference type="NCBI Taxonomy" id="137838"/>
    <lineage>
        <taxon>Bacteria</taxon>
        <taxon>Bacillati</taxon>
        <taxon>Bacillota</taxon>
        <taxon>Clostridia</taxon>
        <taxon>Eubacteriales</taxon>
        <taxon>Clostridiaceae</taxon>
        <taxon>Clostridium</taxon>
    </lineage>
</organism>
<dbReference type="EMBL" id="CAKJVE010000001">
    <property type="protein sequence ID" value="CAG9701505.1"/>
    <property type="molecule type" value="Genomic_DNA"/>
</dbReference>
<accession>A0AA86JLP5</accession>
<dbReference type="AlphaFoldDB" id="A0AA86JLP5"/>
<evidence type="ECO:0000313" key="1">
    <source>
        <dbReference type="EMBL" id="CAG9701505.1"/>
    </source>
</evidence>
<reference evidence="1" key="1">
    <citation type="submission" date="2021-10" db="EMBL/GenBank/DDBJ databases">
        <authorList>
            <person name="Mesa V."/>
        </authorList>
    </citation>
    <scope>NUCLEOTIDE SEQUENCE</scope>
    <source>
        <strain evidence="1">CC3_PB</strain>
    </source>
</reference>
<proteinExistence type="predicted"/>
<comment type="caution">
    <text evidence="1">The sequence shown here is derived from an EMBL/GenBank/DDBJ whole genome shotgun (WGS) entry which is preliminary data.</text>
</comment>
<gene>
    <name evidence="1" type="ORF">CNEO_10039</name>
</gene>
<sequence length="54" mass="5911">MLRLPRSAACRHTCGTPHKAAVPVPGVSPLPEPYTISVTIDISKCRHKTNCERN</sequence>
<protein>
    <submittedName>
        <fullName evidence="1">Uncharacterized protein</fullName>
    </submittedName>
</protein>